<evidence type="ECO:0000256" key="5">
    <source>
        <dbReference type="HAMAP-Rule" id="MF_00527"/>
    </source>
</evidence>
<keyword evidence="4 5" id="KW-0234">DNA repair</keyword>
<dbReference type="PANTHER" id="PTHR10429:SF0">
    <property type="entry name" value="DNA-3-METHYLADENINE GLYCOSYLASE"/>
    <property type="match status" value="1"/>
</dbReference>
<feature type="compositionally biased region" description="Polar residues" evidence="6">
    <location>
        <begin position="1"/>
        <end position="11"/>
    </location>
</feature>
<evidence type="ECO:0000313" key="8">
    <source>
        <dbReference type="Proteomes" id="UP001520140"/>
    </source>
</evidence>
<dbReference type="InterPro" id="IPR011034">
    <property type="entry name" value="Formyl_transferase-like_C_sf"/>
</dbReference>
<keyword evidence="7" id="KW-0326">Glycosidase</keyword>
<dbReference type="PANTHER" id="PTHR10429">
    <property type="entry name" value="DNA-3-METHYLADENINE GLYCOSYLASE"/>
    <property type="match status" value="1"/>
</dbReference>
<dbReference type="NCBIfam" id="NF002003">
    <property type="entry name" value="PRK00802.1-3"/>
    <property type="match status" value="1"/>
</dbReference>
<evidence type="ECO:0000256" key="2">
    <source>
        <dbReference type="ARBA" id="ARBA00022763"/>
    </source>
</evidence>
<dbReference type="SUPFAM" id="SSF50486">
    <property type="entry name" value="FMT C-terminal domain-like"/>
    <property type="match status" value="1"/>
</dbReference>
<dbReference type="Proteomes" id="UP001520140">
    <property type="component" value="Unassembled WGS sequence"/>
</dbReference>
<dbReference type="GO" id="GO:0016798">
    <property type="term" value="F:hydrolase activity, acting on glycosyl bonds"/>
    <property type="evidence" value="ECO:0007669"/>
    <property type="project" value="UniProtKB-KW"/>
</dbReference>
<comment type="similarity">
    <text evidence="1 5">Belongs to the DNA glycosylase MPG family.</text>
</comment>
<dbReference type="CDD" id="cd00540">
    <property type="entry name" value="AAG"/>
    <property type="match status" value="1"/>
</dbReference>
<gene>
    <name evidence="7" type="ORF">HQ605_17905</name>
</gene>
<name>A0ABS7NXE3_9NOCA</name>
<protein>
    <recommendedName>
        <fullName evidence="5">Putative 3-methyladenine DNA glycosylase</fullName>
        <ecNumber evidence="5">3.2.2.-</ecNumber>
    </recommendedName>
</protein>
<comment type="caution">
    <text evidence="7">The sequence shown here is derived from an EMBL/GenBank/DDBJ whole genome shotgun (WGS) entry which is preliminary data.</text>
</comment>
<keyword evidence="2 5" id="KW-0227">DNA damage</keyword>
<dbReference type="EC" id="3.2.2.-" evidence="5"/>
<dbReference type="Pfam" id="PF02245">
    <property type="entry name" value="Pur_DNA_glyco"/>
    <property type="match status" value="1"/>
</dbReference>
<evidence type="ECO:0000256" key="6">
    <source>
        <dbReference type="SAM" id="MobiDB-lite"/>
    </source>
</evidence>
<keyword evidence="8" id="KW-1185">Reference proteome</keyword>
<evidence type="ECO:0000256" key="1">
    <source>
        <dbReference type="ARBA" id="ARBA00009232"/>
    </source>
</evidence>
<reference evidence="7 8" key="1">
    <citation type="submission" date="2020-06" db="EMBL/GenBank/DDBJ databases">
        <title>Taxonomy, biology and ecology of Rhodococcus bacteria occurring in California pistachio and other woody hosts as revealed by genome sequence analyses.</title>
        <authorList>
            <person name="Gai Y."/>
            <person name="Riely B."/>
        </authorList>
    </citation>
    <scope>NUCLEOTIDE SEQUENCE [LARGE SCALE GENOMIC DNA]</scope>
    <source>
        <strain evidence="7 8">BP-284</strain>
    </source>
</reference>
<dbReference type="InterPro" id="IPR036995">
    <property type="entry name" value="MPG_sf"/>
</dbReference>
<evidence type="ECO:0000256" key="3">
    <source>
        <dbReference type="ARBA" id="ARBA00022801"/>
    </source>
</evidence>
<proteinExistence type="inferred from homology"/>
<dbReference type="HAMAP" id="MF_00527">
    <property type="entry name" value="3MGH"/>
    <property type="match status" value="1"/>
</dbReference>
<dbReference type="NCBIfam" id="TIGR00567">
    <property type="entry name" value="3mg"/>
    <property type="match status" value="1"/>
</dbReference>
<dbReference type="InterPro" id="IPR003180">
    <property type="entry name" value="MPG"/>
</dbReference>
<sequence>MTSENDPSYASDTDPASVLGRSDPVTAARRILGGVLRHGDVAVRIVEVEAYGGDPAGPWPDPAAHSFRGPTPRNSVMFGPAGRLYVYLSYGMHRCANIVCASDGVAGAVLVRAGAVIDGDGTVAVRRGSARGPGRARGPGNLGSALGLTLEHNGLDLASSESPVRFHLGAEVACVAGPRVGVSSAADVPWRFWIPGDPAVSTYRRSPRAPVRADVVDPPVMRKDQPS</sequence>
<evidence type="ECO:0000256" key="4">
    <source>
        <dbReference type="ARBA" id="ARBA00023204"/>
    </source>
</evidence>
<accession>A0ABS7NXE3</accession>
<evidence type="ECO:0000313" key="7">
    <source>
        <dbReference type="EMBL" id="MBY6322696.1"/>
    </source>
</evidence>
<organism evidence="7 8">
    <name type="scientific">Rhodococcoides kroppenstedtii</name>
    <dbReference type="NCBI Taxonomy" id="293050"/>
    <lineage>
        <taxon>Bacteria</taxon>
        <taxon>Bacillati</taxon>
        <taxon>Actinomycetota</taxon>
        <taxon>Actinomycetes</taxon>
        <taxon>Mycobacteriales</taxon>
        <taxon>Nocardiaceae</taxon>
        <taxon>Rhodococcoides</taxon>
    </lineage>
</organism>
<feature type="region of interest" description="Disordered" evidence="6">
    <location>
        <begin position="1"/>
        <end position="20"/>
    </location>
</feature>
<keyword evidence="3 5" id="KW-0378">Hydrolase</keyword>
<dbReference type="EMBL" id="JABUKG010000024">
    <property type="protein sequence ID" value="MBY6322696.1"/>
    <property type="molecule type" value="Genomic_DNA"/>
</dbReference>
<dbReference type="Gene3D" id="3.10.300.10">
    <property type="entry name" value="Methylpurine-DNA glycosylase (MPG)"/>
    <property type="match status" value="1"/>
</dbReference>